<evidence type="ECO:0000259" key="7">
    <source>
        <dbReference type="Pfam" id="PF08541"/>
    </source>
</evidence>
<evidence type="ECO:0000256" key="5">
    <source>
        <dbReference type="SAM" id="Phobius"/>
    </source>
</evidence>
<evidence type="ECO:0000256" key="1">
    <source>
        <dbReference type="ARBA" id="ARBA00005531"/>
    </source>
</evidence>
<evidence type="ECO:0000256" key="3">
    <source>
        <dbReference type="ARBA" id="ARBA00023315"/>
    </source>
</evidence>
<dbReference type="SUPFAM" id="SSF53901">
    <property type="entry name" value="Thiolase-like"/>
    <property type="match status" value="2"/>
</dbReference>
<dbReference type="Gramene" id="Dexi1B01G0011620.1">
    <property type="protein sequence ID" value="Dexi1B01G0011620.1:cds"/>
    <property type="gene ID" value="Dexi1B01G0011620"/>
</dbReference>
<dbReference type="InterPro" id="IPR012392">
    <property type="entry name" value="3-ktacl-CoA_syn"/>
</dbReference>
<dbReference type="InterPro" id="IPR016039">
    <property type="entry name" value="Thiolase-like"/>
</dbReference>
<dbReference type="GO" id="GO:0016020">
    <property type="term" value="C:membrane"/>
    <property type="evidence" value="ECO:0007669"/>
    <property type="project" value="InterPro"/>
</dbReference>
<feature type="domain" description="FAE" evidence="6">
    <location>
        <begin position="65"/>
        <end position="349"/>
    </location>
</feature>
<comment type="caution">
    <text evidence="8">The sequence shown here is derived from an EMBL/GenBank/DDBJ whole genome shotgun (WGS) entry which is preliminary data.</text>
</comment>
<dbReference type="UniPathway" id="UPA00094"/>
<keyword evidence="9" id="KW-1185">Reference proteome</keyword>
<dbReference type="Gene3D" id="3.40.47.10">
    <property type="match status" value="1"/>
</dbReference>
<dbReference type="GO" id="GO:0006633">
    <property type="term" value="P:fatty acid biosynthetic process"/>
    <property type="evidence" value="ECO:0007669"/>
    <property type="project" value="UniProtKB-UniPathway"/>
</dbReference>
<dbReference type="Pfam" id="PF08392">
    <property type="entry name" value="FAE1_CUT1_RppA"/>
    <property type="match status" value="1"/>
</dbReference>
<keyword evidence="5" id="KW-0472">Membrane</keyword>
<accession>A0A835C0R5</accession>
<evidence type="ECO:0000256" key="4">
    <source>
        <dbReference type="PIRNR" id="PIRNR036417"/>
    </source>
</evidence>
<comment type="similarity">
    <text evidence="1 4">Belongs to the thiolase-like superfamily. Chalcone/stilbene synthases family.</text>
</comment>
<reference evidence="8" key="1">
    <citation type="submission" date="2020-07" db="EMBL/GenBank/DDBJ databases">
        <title>Genome sequence and genetic diversity analysis of an under-domesticated orphan crop, white fonio (Digitaria exilis).</title>
        <authorList>
            <person name="Bennetzen J.L."/>
            <person name="Chen S."/>
            <person name="Ma X."/>
            <person name="Wang X."/>
            <person name="Yssel A.E.J."/>
            <person name="Chaluvadi S.R."/>
            <person name="Johnson M."/>
            <person name="Gangashetty P."/>
            <person name="Hamidou F."/>
            <person name="Sanogo M.D."/>
            <person name="Zwaenepoel A."/>
            <person name="Wallace J."/>
            <person name="Van De Peer Y."/>
            <person name="Van Deynze A."/>
        </authorList>
    </citation>
    <scope>NUCLEOTIDE SEQUENCE</scope>
    <source>
        <tissue evidence="8">Leaves</tissue>
    </source>
</reference>
<dbReference type="InterPro" id="IPR013601">
    <property type="entry name" value="FAE1_typ3_polyketide_synth"/>
</dbReference>
<comment type="pathway">
    <text evidence="4">Lipid metabolism; fatty acid biosynthesis.</text>
</comment>
<dbReference type="Pfam" id="PF08541">
    <property type="entry name" value="ACP_syn_III_C"/>
    <property type="match status" value="1"/>
</dbReference>
<evidence type="ECO:0000259" key="6">
    <source>
        <dbReference type="Pfam" id="PF08392"/>
    </source>
</evidence>
<dbReference type="InterPro" id="IPR013747">
    <property type="entry name" value="ACP_syn_III_C"/>
</dbReference>
<protein>
    <recommendedName>
        <fullName evidence="4">3-ketoacyl-CoA synthase</fullName>
        <ecNumber evidence="4">2.3.1.-</ecNumber>
    </recommendedName>
</protein>
<dbReference type="Proteomes" id="UP000636709">
    <property type="component" value="Unassembled WGS sequence"/>
</dbReference>
<dbReference type="EMBL" id="JACEFO010001681">
    <property type="protein sequence ID" value="KAF8721704.1"/>
    <property type="molecule type" value="Genomic_DNA"/>
</dbReference>
<dbReference type="OrthoDB" id="329835at2759"/>
<keyword evidence="2 4" id="KW-0808">Transferase</keyword>
<feature type="domain" description="Beta-ketoacyl-[acyl-carrier-protein] synthase III C-terminal" evidence="7">
    <location>
        <begin position="387"/>
        <end position="456"/>
    </location>
</feature>
<feature type="transmembrane region" description="Helical" evidence="5">
    <location>
        <begin position="14"/>
        <end position="34"/>
    </location>
</feature>
<name>A0A835C0R5_9POAL</name>
<gene>
    <name evidence="8" type="ORF">HU200_022877</name>
</gene>
<keyword evidence="5" id="KW-1133">Transmembrane helix</keyword>
<keyword evidence="5" id="KW-0812">Transmembrane</keyword>
<evidence type="ECO:0000313" key="8">
    <source>
        <dbReference type="EMBL" id="KAF8721704.1"/>
    </source>
</evidence>
<keyword evidence="3 4" id="KW-0012">Acyltransferase</keyword>
<organism evidence="8 9">
    <name type="scientific">Digitaria exilis</name>
    <dbReference type="NCBI Taxonomy" id="1010633"/>
    <lineage>
        <taxon>Eukaryota</taxon>
        <taxon>Viridiplantae</taxon>
        <taxon>Streptophyta</taxon>
        <taxon>Embryophyta</taxon>
        <taxon>Tracheophyta</taxon>
        <taxon>Spermatophyta</taxon>
        <taxon>Magnoliopsida</taxon>
        <taxon>Liliopsida</taxon>
        <taxon>Poales</taxon>
        <taxon>Poaceae</taxon>
        <taxon>PACMAD clade</taxon>
        <taxon>Panicoideae</taxon>
        <taxon>Panicodae</taxon>
        <taxon>Paniceae</taxon>
        <taxon>Anthephorinae</taxon>
        <taxon>Digitaria</taxon>
    </lineage>
</organism>
<dbReference type="EC" id="2.3.1.-" evidence="4"/>
<proteinExistence type="inferred from homology"/>
<dbReference type="GO" id="GO:0016747">
    <property type="term" value="F:acyltransferase activity, transferring groups other than amino-acyl groups"/>
    <property type="evidence" value="ECO:0007669"/>
    <property type="project" value="InterPro"/>
</dbReference>
<dbReference type="AlphaFoldDB" id="A0A835C0R5"/>
<dbReference type="PIRSF" id="PIRSF036417">
    <property type="entry name" value="3-ktacl-CoA_syn"/>
    <property type="match status" value="1"/>
</dbReference>
<evidence type="ECO:0000313" key="9">
    <source>
        <dbReference type="Proteomes" id="UP000636709"/>
    </source>
</evidence>
<evidence type="ECO:0000256" key="2">
    <source>
        <dbReference type="ARBA" id="ARBA00022679"/>
    </source>
</evidence>
<dbReference type="CDD" id="cd00831">
    <property type="entry name" value="CHS_like"/>
    <property type="match status" value="1"/>
</dbReference>
<dbReference type="PANTHER" id="PTHR31561">
    <property type="entry name" value="3-KETOACYL-COA SYNTHASE"/>
    <property type="match status" value="1"/>
</dbReference>
<sequence>MAISSAHQDYLLGALHRVLSLITLLVCLLTEISIFTSRRHAATYLVPLCSILLLYGHSRRTSTTTSTINMVDFTCLKPPPRLRTPIPKFIEHIKLGGCFDDDAIEFMSKAVVASGMGDETYFPPSLHLIPPDATHANAVDEARTLLFPMLDELFAKTGVSPSAVGVLVVNCSGFCPSPSLATMVANHYRMASDVRTFNLSGMGCSAGVVGVDVARNILVTHPTTISYAIVVSTEVITVGWYNGRDHSKLLLNCTFRNGCSAVLLTNRSDVAASTPSRYRLLRLVRTNLIANDESYRSGYREEDDEGITGFNVGRRVGGAFEEVLRAHLVTLGVSVLPWREKLRFAAAFLLSLLNNFRSGGGSNSSNLVPNFGAAAEHFCLPTTWTPMIRRLGRGIGLGEEQMEAAIMTYHRFGNQSAASLWYQLAYHEAKGVVRKRDKVWQLGVGTGLKVNSVVWERVGADDVEDDVAGVGRDGKSARSVERRGPWMDCIHRYPV</sequence>